<dbReference type="PANTHER" id="PTHR13794:SF58">
    <property type="entry name" value="MITOCHONDRIAL ENOLASE SUPERFAMILY MEMBER 1"/>
    <property type="match status" value="1"/>
</dbReference>
<dbReference type="InterPro" id="IPR013341">
    <property type="entry name" value="Mandelate_racemase_N_dom"/>
</dbReference>
<dbReference type="GO" id="GO:0016853">
    <property type="term" value="F:isomerase activity"/>
    <property type="evidence" value="ECO:0007669"/>
    <property type="project" value="InterPro"/>
</dbReference>
<dbReference type="GO" id="GO:0009063">
    <property type="term" value="P:amino acid catabolic process"/>
    <property type="evidence" value="ECO:0007669"/>
    <property type="project" value="InterPro"/>
</dbReference>
<evidence type="ECO:0000313" key="6">
    <source>
        <dbReference type="Proteomes" id="UP000630353"/>
    </source>
</evidence>
<keyword evidence="6" id="KW-1185">Reference proteome</keyword>
<organism evidence="5 6">
    <name type="scientific">Thalassobaculum fulvum</name>
    <dbReference type="NCBI Taxonomy" id="1633335"/>
    <lineage>
        <taxon>Bacteria</taxon>
        <taxon>Pseudomonadati</taxon>
        <taxon>Pseudomonadota</taxon>
        <taxon>Alphaproteobacteria</taxon>
        <taxon>Rhodospirillales</taxon>
        <taxon>Thalassobaculaceae</taxon>
        <taxon>Thalassobaculum</taxon>
    </lineage>
</organism>
<name>A0A918XQS8_9PROT</name>
<reference evidence="5" key="1">
    <citation type="journal article" date="2014" name="Int. J. Syst. Evol. Microbiol.">
        <title>Complete genome sequence of Corynebacterium casei LMG S-19264T (=DSM 44701T), isolated from a smear-ripened cheese.</title>
        <authorList>
            <consortium name="US DOE Joint Genome Institute (JGI-PGF)"/>
            <person name="Walter F."/>
            <person name="Albersmeier A."/>
            <person name="Kalinowski J."/>
            <person name="Ruckert C."/>
        </authorList>
    </citation>
    <scope>NUCLEOTIDE SEQUENCE</scope>
    <source>
        <strain evidence="5">KCTC 42651</strain>
    </source>
</reference>
<keyword evidence="3" id="KW-0460">Magnesium</keyword>
<dbReference type="PANTHER" id="PTHR13794">
    <property type="entry name" value="ENOLASE SUPERFAMILY, MANDELATE RACEMASE"/>
    <property type="match status" value="1"/>
</dbReference>
<dbReference type="SUPFAM" id="SSF54826">
    <property type="entry name" value="Enolase N-terminal domain-like"/>
    <property type="match status" value="1"/>
</dbReference>
<feature type="domain" description="Mandelate racemase/muconate lactonizing enzyme C-terminal" evidence="4">
    <location>
        <begin position="145"/>
        <end position="241"/>
    </location>
</feature>
<dbReference type="InterPro" id="IPR034382">
    <property type="entry name" value="AHGA_cycloisomerase"/>
</dbReference>
<dbReference type="AlphaFoldDB" id="A0A918XQS8"/>
<dbReference type="Proteomes" id="UP000630353">
    <property type="component" value="Unassembled WGS sequence"/>
</dbReference>
<dbReference type="SFLD" id="SFLDG00179">
    <property type="entry name" value="mandelate_racemase"/>
    <property type="match status" value="1"/>
</dbReference>
<dbReference type="SFLD" id="SFLDF00557">
    <property type="entry name" value="3_6-anhydro-alpha-L-galactonat"/>
    <property type="match status" value="1"/>
</dbReference>
<dbReference type="Gene3D" id="3.30.390.10">
    <property type="entry name" value="Enolase-like, N-terminal domain"/>
    <property type="match status" value="1"/>
</dbReference>
<dbReference type="SFLD" id="SFLDS00001">
    <property type="entry name" value="Enolase"/>
    <property type="match status" value="1"/>
</dbReference>
<dbReference type="InterPro" id="IPR018110">
    <property type="entry name" value="Mandel_Rmase/mucon_lact_enz_CS"/>
</dbReference>
<dbReference type="GO" id="GO:0000287">
    <property type="term" value="F:magnesium ion binding"/>
    <property type="evidence" value="ECO:0007669"/>
    <property type="project" value="UniProtKB-ARBA"/>
</dbReference>
<evidence type="ECO:0000256" key="2">
    <source>
        <dbReference type="ARBA" id="ARBA00022723"/>
    </source>
</evidence>
<reference evidence="5" key="2">
    <citation type="submission" date="2020-09" db="EMBL/GenBank/DDBJ databases">
        <authorList>
            <person name="Sun Q."/>
            <person name="Kim S."/>
        </authorList>
    </citation>
    <scope>NUCLEOTIDE SEQUENCE</scope>
    <source>
        <strain evidence="5">KCTC 42651</strain>
    </source>
</reference>
<dbReference type="InterPro" id="IPR029017">
    <property type="entry name" value="Enolase-like_N"/>
</dbReference>
<evidence type="ECO:0000313" key="5">
    <source>
        <dbReference type="EMBL" id="GHD47186.1"/>
    </source>
</evidence>
<dbReference type="Pfam" id="PF13378">
    <property type="entry name" value="MR_MLE_C"/>
    <property type="match status" value="1"/>
</dbReference>
<dbReference type="CDD" id="cd03316">
    <property type="entry name" value="MR_like"/>
    <property type="match status" value="1"/>
</dbReference>
<proteinExistence type="predicted"/>
<dbReference type="EMBL" id="BMZS01000003">
    <property type="protein sequence ID" value="GHD47186.1"/>
    <property type="molecule type" value="Genomic_DNA"/>
</dbReference>
<dbReference type="InterPro" id="IPR036849">
    <property type="entry name" value="Enolase-like_C_sf"/>
</dbReference>
<comment type="cofactor">
    <cofactor evidence="1">
        <name>Mg(2+)</name>
        <dbReference type="ChEBI" id="CHEBI:18420"/>
    </cofactor>
</comment>
<dbReference type="PROSITE" id="PS00908">
    <property type="entry name" value="MR_MLE_1"/>
    <property type="match status" value="1"/>
</dbReference>
<sequence>MTIDRIQADHYRIPLPRPLSDSTHREIPGFELITVRVTTTDGVVGLGYTYTVGRGGRAILALIEELGEVLSGADEGRIEDCWQRMWWALHWVGRGGAVAFAMAAVDVALWDILGRRAGLPLWRLLGGSNPKVPVYAGGIDLYFTLDELLEQTRGNLDRGFRAIKMKVGRDSLDEDVARVAAMRKFLGDGFPLMVDANMGWSRHRAVAAARALAPYDLGWLEEPLEPEDVEGHALVAAEGIPVAAGENFHNPAEFKPLIEAGGVQFPEPDLACCGGITPWMKIARLAEAHHLPVTSHGVHDLHVHLLAAVPNASYLEWHGFGLDAFIEHPLTIVDGKVTAPDRPGHGVALDWKGLDRLRA</sequence>
<dbReference type="GO" id="GO:0016836">
    <property type="term" value="F:hydro-lyase activity"/>
    <property type="evidence" value="ECO:0007669"/>
    <property type="project" value="TreeGrafter"/>
</dbReference>
<protein>
    <submittedName>
        <fullName evidence="5">Racemase</fullName>
    </submittedName>
</protein>
<dbReference type="SMART" id="SM00922">
    <property type="entry name" value="MR_MLE"/>
    <property type="match status" value="1"/>
</dbReference>
<gene>
    <name evidence="5" type="ORF">GCM10017083_17240</name>
</gene>
<evidence type="ECO:0000256" key="1">
    <source>
        <dbReference type="ARBA" id="ARBA00001946"/>
    </source>
</evidence>
<dbReference type="Pfam" id="PF02746">
    <property type="entry name" value="MR_MLE_N"/>
    <property type="match status" value="1"/>
</dbReference>
<evidence type="ECO:0000256" key="3">
    <source>
        <dbReference type="ARBA" id="ARBA00022842"/>
    </source>
</evidence>
<evidence type="ECO:0000259" key="4">
    <source>
        <dbReference type="SMART" id="SM00922"/>
    </source>
</evidence>
<comment type="caution">
    <text evidence="5">The sequence shown here is derived from an EMBL/GenBank/DDBJ whole genome shotgun (WGS) entry which is preliminary data.</text>
</comment>
<dbReference type="RefSeq" id="WP_189988529.1">
    <property type="nucleotide sequence ID" value="NZ_BMZS01000003.1"/>
</dbReference>
<dbReference type="PROSITE" id="PS00909">
    <property type="entry name" value="MR_MLE_2"/>
    <property type="match status" value="1"/>
</dbReference>
<dbReference type="InterPro" id="IPR029065">
    <property type="entry name" value="Enolase_C-like"/>
</dbReference>
<keyword evidence="2" id="KW-0479">Metal-binding</keyword>
<accession>A0A918XQS8</accession>
<dbReference type="GO" id="GO:0019388">
    <property type="term" value="P:galactose catabolic process"/>
    <property type="evidence" value="ECO:0007669"/>
    <property type="project" value="InterPro"/>
</dbReference>
<dbReference type="Gene3D" id="3.20.20.120">
    <property type="entry name" value="Enolase-like C-terminal domain"/>
    <property type="match status" value="1"/>
</dbReference>
<dbReference type="InterPro" id="IPR046945">
    <property type="entry name" value="RHMD-like"/>
</dbReference>
<dbReference type="SUPFAM" id="SSF51604">
    <property type="entry name" value="Enolase C-terminal domain-like"/>
    <property type="match status" value="1"/>
</dbReference>
<dbReference type="InterPro" id="IPR013342">
    <property type="entry name" value="Mandelate_racemase_C"/>
</dbReference>